<feature type="domain" description="Polysaccharide biosynthesis enzyme WcbI" evidence="1">
    <location>
        <begin position="5"/>
        <end position="199"/>
    </location>
</feature>
<reference evidence="3" key="1">
    <citation type="submission" date="2016-11" db="EMBL/GenBank/DDBJ databases">
        <authorList>
            <person name="Jaros S."/>
            <person name="Januszkiewicz K."/>
            <person name="Wedrychowicz H."/>
        </authorList>
    </citation>
    <scope>NUCLEOTIDE SEQUENCE [LARGE SCALE GENOMIC DNA]</scope>
    <source>
        <strain evidence="3">DSM 7057</strain>
    </source>
</reference>
<gene>
    <name evidence="2" type="ORF">SAMN02910291_01428</name>
</gene>
<name>A0AA94HSP4_DESDE</name>
<evidence type="ECO:0000313" key="2">
    <source>
        <dbReference type="EMBL" id="SFW46798.1"/>
    </source>
</evidence>
<dbReference type="Pfam" id="PF18588">
    <property type="entry name" value="WcbI"/>
    <property type="match status" value="1"/>
</dbReference>
<organism evidence="2 3">
    <name type="scientific">Desulfovibrio desulfuricans</name>
    <dbReference type="NCBI Taxonomy" id="876"/>
    <lineage>
        <taxon>Bacteria</taxon>
        <taxon>Pseudomonadati</taxon>
        <taxon>Thermodesulfobacteriota</taxon>
        <taxon>Desulfovibrionia</taxon>
        <taxon>Desulfovibrionales</taxon>
        <taxon>Desulfovibrionaceae</taxon>
        <taxon>Desulfovibrio</taxon>
    </lineage>
</organism>
<dbReference type="Gene3D" id="3.40.50.12080">
    <property type="match status" value="1"/>
</dbReference>
<comment type="caution">
    <text evidence="2">The sequence shown here is derived from an EMBL/GenBank/DDBJ whole genome shotgun (WGS) entry which is preliminary data.</text>
</comment>
<sequence length="281" mass="31792">MAQTLCLLHANCQGEALRVLLENSPAFARRFVVRHYVNYTREHIDGRDLEKCSLFLYQALAPKWGHISTEQILPRLPRSCQSIEIPNLFFKGYWPFWSNAPSINFGDSLLETLLAKGLSPQDALNVYLRAGPALMGDVAAVAEESLLREEKKQAAGPINCASLLRERWRDEQLFITVNHPGRTLLFHVADSLLRLLGLGNLPPDVRRAYVHPLEDFWLPIHPAVGSVLRLPFATAHRRYPVYRTSLTHAQYTGCYLACRSHDISDLVTFLENLPPGQHAYA</sequence>
<accession>A0AA94HSP4</accession>
<evidence type="ECO:0000313" key="3">
    <source>
        <dbReference type="Proteomes" id="UP000182680"/>
    </source>
</evidence>
<evidence type="ECO:0000259" key="1">
    <source>
        <dbReference type="Pfam" id="PF18588"/>
    </source>
</evidence>
<dbReference type="Proteomes" id="UP000182680">
    <property type="component" value="Unassembled WGS sequence"/>
</dbReference>
<dbReference type="AlphaFoldDB" id="A0AA94HSP4"/>
<protein>
    <recommendedName>
        <fullName evidence="1">Polysaccharide biosynthesis enzyme WcbI domain-containing protein</fullName>
    </recommendedName>
</protein>
<dbReference type="RefSeq" id="WP_072311804.1">
    <property type="nucleotide sequence ID" value="NZ_FPIW01000021.1"/>
</dbReference>
<proteinExistence type="predicted"/>
<dbReference type="EMBL" id="FPIW01000021">
    <property type="protein sequence ID" value="SFW46798.1"/>
    <property type="molecule type" value="Genomic_DNA"/>
</dbReference>
<dbReference type="InterPro" id="IPR041307">
    <property type="entry name" value="WcbI"/>
</dbReference>